<evidence type="ECO:0000313" key="1">
    <source>
        <dbReference type="EMBL" id="XDQ44347.1"/>
    </source>
</evidence>
<dbReference type="EMBL" id="CP163441">
    <property type="protein sequence ID" value="XDQ44347.1"/>
    <property type="molecule type" value="Genomic_DNA"/>
</dbReference>
<reference evidence="1" key="1">
    <citation type="submission" date="2024-07" db="EMBL/GenBank/DDBJ databases">
        <authorList>
            <person name="Yu S.T."/>
        </authorList>
    </citation>
    <scope>NUCLEOTIDE SEQUENCE</scope>
    <source>
        <strain evidence="1">R39</strain>
    </source>
</reference>
<gene>
    <name evidence="1" type="ORF">AB5J52_19945</name>
</gene>
<dbReference type="AlphaFoldDB" id="A0AB39QPU7"/>
<organism evidence="1">
    <name type="scientific">Streptomyces sp. R39</name>
    <dbReference type="NCBI Taxonomy" id="3238631"/>
    <lineage>
        <taxon>Bacteria</taxon>
        <taxon>Bacillati</taxon>
        <taxon>Actinomycetota</taxon>
        <taxon>Actinomycetes</taxon>
        <taxon>Kitasatosporales</taxon>
        <taxon>Streptomycetaceae</taxon>
        <taxon>Streptomyces</taxon>
    </lineage>
</organism>
<sequence>MREDIADLAAESVAGTAGEAYHDRGDFLRRLAVTAHRPGFALVVAETTVLVGCASGFPMGTDGSARRGFDGTLQEIIQRLTSRTRFVVLTQAVAHPPAQHRDIARRLQQRLLTDLHSCLGVTLLHPADQAGQAAFSFWGWQNLGEVVGLPGPVAPCVLTLSVEGQPFARR</sequence>
<accession>A0AB39QPU7</accession>
<proteinExistence type="predicted"/>
<dbReference type="InterPro" id="IPR016181">
    <property type="entry name" value="Acyl_CoA_acyltransferase"/>
</dbReference>
<dbReference type="Gene3D" id="3.40.630.30">
    <property type="match status" value="1"/>
</dbReference>
<protein>
    <submittedName>
        <fullName evidence="1">Uncharacterized protein</fullName>
    </submittedName>
</protein>
<dbReference type="SUPFAM" id="SSF55729">
    <property type="entry name" value="Acyl-CoA N-acyltransferases (Nat)"/>
    <property type="match status" value="1"/>
</dbReference>
<name>A0AB39QPU7_9ACTN</name>
<dbReference type="RefSeq" id="WP_369223273.1">
    <property type="nucleotide sequence ID" value="NZ_CP163441.1"/>
</dbReference>